<dbReference type="InterPro" id="IPR007351">
    <property type="entry name" value="YjbR"/>
</dbReference>
<accession>A0A1C3JTT6</accession>
<evidence type="ECO:0000313" key="1">
    <source>
        <dbReference type="EMBL" id="SBT18450.1"/>
    </source>
</evidence>
<dbReference type="EMBL" id="FLRB01000021">
    <property type="protein sequence ID" value="SBT22652.1"/>
    <property type="molecule type" value="Genomic_DNA"/>
</dbReference>
<reference evidence="1 4" key="2">
    <citation type="submission" date="2016-06" db="EMBL/GenBank/DDBJ databases">
        <authorList>
            <person name="Kjaerup R.B."/>
            <person name="Dalgaard T.S."/>
            <person name="Juul-Madsen H.R."/>
        </authorList>
    </citation>
    <scope>NUCLEOTIDE SEQUENCE [LARGE SCALE GENOMIC DNA]</scope>
    <source>
        <strain evidence="1 4">CECT 5115</strain>
    </source>
</reference>
<dbReference type="PANTHER" id="PTHR35145">
    <property type="entry name" value="CYTOPLASMIC PROTEIN-RELATED"/>
    <property type="match status" value="1"/>
</dbReference>
<evidence type="ECO:0000313" key="2">
    <source>
        <dbReference type="EMBL" id="SBT22652.1"/>
    </source>
</evidence>
<name>A0A1C3JTT6_9GAMM</name>
<dbReference type="AlphaFoldDB" id="A0A1C3JTT6"/>
<protein>
    <recommendedName>
        <fullName evidence="5">MmcQ/YjbR family DNA-binding protein</fullName>
    </recommendedName>
</protein>
<dbReference type="InterPro" id="IPR058532">
    <property type="entry name" value="YjbR/MT2646/Rv2570-like"/>
</dbReference>
<dbReference type="Proteomes" id="UP000092840">
    <property type="component" value="Unassembled WGS sequence"/>
</dbReference>
<keyword evidence="3" id="KW-1185">Reference proteome</keyword>
<dbReference type="Proteomes" id="UP000092871">
    <property type="component" value="Unassembled WGS sequence"/>
</dbReference>
<evidence type="ECO:0000313" key="4">
    <source>
        <dbReference type="Proteomes" id="UP000092871"/>
    </source>
</evidence>
<dbReference type="PANTHER" id="PTHR35145:SF1">
    <property type="entry name" value="CYTOPLASMIC PROTEIN"/>
    <property type="match status" value="1"/>
</dbReference>
<dbReference type="Pfam" id="PF04237">
    <property type="entry name" value="YjbR"/>
    <property type="match status" value="1"/>
</dbReference>
<evidence type="ECO:0008006" key="5">
    <source>
        <dbReference type="Google" id="ProtNLM"/>
    </source>
</evidence>
<organism evidence="1 4">
    <name type="scientific">Marinomonas gallaica</name>
    <dbReference type="NCBI Taxonomy" id="1806667"/>
    <lineage>
        <taxon>Bacteria</taxon>
        <taxon>Pseudomonadati</taxon>
        <taxon>Pseudomonadota</taxon>
        <taxon>Gammaproteobacteria</taxon>
        <taxon>Oceanospirillales</taxon>
        <taxon>Oceanospirillaceae</taxon>
        <taxon>Marinomonas</taxon>
    </lineage>
</organism>
<evidence type="ECO:0000313" key="3">
    <source>
        <dbReference type="Proteomes" id="UP000092840"/>
    </source>
</evidence>
<sequence>MNLDNCREAVMTGLFYDVKAYLKAKPEAREEYPFKPDVPVFKVYGKMFALITEQQGIPTVNLKCDPDHAIELRSIFESVKPGYHMNKKHWNTVSLDGSLPIGEVMRMVDHSYALVVNGLTKKDRESLELRYSSSDLYGLMSGS</sequence>
<dbReference type="EMBL" id="FLRA01000020">
    <property type="protein sequence ID" value="SBT18450.1"/>
    <property type="molecule type" value="Genomic_DNA"/>
</dbReference>
<dbReference type="SUPFAM" id="SSF142906">
    <property type="entry name" value="YjbR-like"/>
    <property type="match status" value="1"/>
</dbReference>
<dbReference type="InterPro" id="IPR038056">
    <property type="entry name" value="YjbR-like_sf"/>
</dbReference>
<reference evidence="2 3" key="1">
    <citation type="submission" date="2016-06" db="EMBL/GenBank/DDBJ databases">
        <authorList>
            <person name="Rodrigo-Torres L."/>
            <person name="Arahal D.R."/>
        </authorList>
    </citation>
    <scope>NUCLEOTIDE SEQUENCE [LARGE SCALE GENOMIC DNA]</scope>
    <source>
        <strain evidence="2 3">CECT 5116</strain>
    </source>
</reference>
<proteinExistence type="predicted"/>
<dbReference type="Gene3D" id="3.90.1150.30">
    <property type="match status" value="1"/>
</dbReference>
<gene>
    <name evidence="1" type="ORF">MGA5115_02581</name>
    <name evidence="2" type="ORF">MGA5116_03275</name>
</gene>